<accession>A0A6H5G0N8</accession>
<feature type="non-terminal residue" evidence="1">
    <location>
        <position position="54"/>
    </location>
</feature>
<gene>
    <name evidence="1" type="ORF">NTEN_LOCUS2503</name>
</gene>
<dbReference type="EMBL" id="CADCXU010003981">
    <property type="protein sequence ID" value="CAA9995730.1"/>
    <property type="molecule type" value="Genomic_DNA"/>
</dbReference>
<protein>
    <submittedName>
        <fullName evidence="1">Uncharacterized protein</fullName>
    </submittedName>
</protein>
<name>A0A6H5G0N8_9HEMI</name>
<evidence type="ECO:0000313" key="1">
    <source>
        <dbReference type="EMBL" id="CAA9995730.1"/>
    </source>
</evidence>
<reference evidence="1 2" key="1">
    <citation type="submission" date="2020-02" db="EMBL/GenBank/DDBJ databases">
        <authorList>
            <person name="Ferguson B K."/>
        </authorList>
    </citation>
    <scope>NUCLEOTIDE SEQUENCE [LARGE SCALE GENOMIC DNA]</scope>
</reference>
<organism evidence="1 2">
    <name type="scientific">Nesidiocoris tenuis</name>
    <dbReference type="NCBI Taxonomy" id="355587"/>
    <lineage>
        <taxon>Eukaryota</taxon>
        <taxon>Metazoa</taxon>
        <taxon>Ecdysozoa</taxon>
        <taxon>Arthropoda</taxon>
        <taxon>Hexapoda</taxon>
        <taxon>Insecta</taxon>
        <taxon>Pterygota</taxon>
        <taxon>Neoptera</taxon>
        <taxon>Paraneoptera</taxon>
        <taxon>Hemiptera</taxon>
        <taxon>Heteroptera</taxon>
        <taxon>Panheteroptera</taxon>
        <taxon>Cimicomorpha</taxon>
        <taxon>Miridae</taxon>
        <taxon>Dicyphina</taxon>
        <taxon>Nesidiocoris</taxon>
    </lineage>
</organism>
<dbReference type="AlphaFoldDB" id="A0A6H5G0N8"/>
<dbReference type="Proteomes" id="UP000479000">
    <property type="component" value="Unassembled WGS sequence"/>
</dbReference>
<proteinExistence type="predicted"/>
<sequence>MEFVSRTPAGSPAETRSKKFAPICLRNSFRRQTLGPPRDWSGWAVAPSMADDVE</sequence>
<evidence type="ECO:0000313" key="2">
    <source>
        <dbReference type="Proteomes" id="UP000479000"/>
    </source>
</evidence>
<keyword evidence="2" id="KW-1185">Reference proteome</keyword>